<evidence type="ECO:0008006" key="4">
    <source>
        <dbReference type="Google" id="ProtNLM"/>
    </source>
</evidence>
<organism evidence="2 3">
    <name type="scientific">Eiseniibacteriota bacterium</name>
    <dbReference type="NCBI Taxonomy" id="2212470"/>
    <lineage>
        <taxon>Bacteria</taxon>
        <taxon>Candidatus Eiseniibacteriota</taxon>
    </lineage>
</organism>
<reference evidence="2" key="1">
    <citation type="submission" date="2019-03" db="EMBL/GenBank/DDBJ databases">
        <title>Lake Tanganyika Metagenome-Assembled Genomes (MAGs).</title>
        <authorList>
            <person name="Tran P."/>
        </authorList>
    </citation>
    <scope>NUCLEOTIDE SEQUENCE</scope>
    <source>
        <strain evidence="2">M_DeepCast_400m_m2_100</strain>
    </source>
</reference>
<feature type="chain" id="PRO_5037956584" description="DUF3047 domain-containing protein" evidence="1">
    <location>
        <begin position="21"/>
        <end position="190"/>
    </location>
</feature>
<evidence type="ECO:0000313" key="3">
    <source>
        <dbReference type="Proteomes" id="UP000748308"/>
    </source>
</evidence>
<proteinExistence type="predicted"/>
<dbReference type="AlphaFoldDB" id="A0A937XAI4"/>
<comment type="caution">
    <text evidence="2">The sequence shown here is derived from an EMBL/GenBank/DDBJ whole genome shotgun (WGS) entry which is preliminary data.</text>
</comment>
<keyword evidence="1" id="KW-0732">Signal</keyword>
<evidence type="ECO:0000256" key="1">
    <source>
        <dbReference type="SAM" id="SignalP"/>
    </source>
</evidence>
<accession>A0A937XAI4</accession>
<evidence type="ECO:0000313" key="2">
    <source>
        <dbReference type="EMBL" id="MBM3317464.1"/>
    </source>
</evidence>
<gene>
    <name evidence="2" type="ORF">FJY75_06385</name>
</gene>
<name>A0A937XAI4_UNCEI</name>
<sequence>MMRPALILGLGGLLAAGSAALELFVNGDFETALAPPWLSDTGGPGTFIVRATTFDPDPDYEVLVQKGSGNGHAKLWQTIAVPSPEVVFSITAKLQASATWGATRPWAVAAILLYYEDQLGRLYGTTCIARPSTHCPWTSSDSFRLITVADEEWRTHTIDVAQELQYFAGVDPQAVSRIRVGLAAVVGADC</sequence>
<dbReference type="Proteomes" id="UP000748308">
    <property type="component" value="Unassembled WGS sequence"/>
</dbReference>
<dbReference type="EMBL" id="VGIY01000128">
    <property type="protein sequence ID" value="MBM3317464.1"/>
    <property type="molecule type" value="Genomic_DNA"/>
</dbReference>
<protein>
    <recommendedName>
        <fullName evidence="4">DUF3047 domain-containing protein</fullName>
    </recommendedName>
</protein>
<feature type="signal peptide" evidence="1">
    <location>
        <begin position="1"/>
        <end position="20"/>
    </location>
</feature>